<dbReference type="EMBL" id="LAZR01000069">
    <property type="protein sequence ID" value="KKN95759.1"/>
    <property type="molecule type" value="Genomic_DNA"/>
</dbReference>
<comment type="caution">
    <text evidence="1">The sequence shown here is derived from an EMBL/GenBank/DDBJ whole genome shotgun (WGS) entry which is preliminary data.</text>
</comment>
<accession>A0A0F9UVM4</accession>
<reference evidence="1" key="1">
    <citation type="journal article" date="2015" name="Nature">
        <title>Complex archaea that bridge the gap between prokaryotes and eukaryotes.</title>
        <authorList>
            <person name="Spang A."/>
            <person name="Saw J.H."/>
            <person name="Jorgensen S.L."/>
            <person name="Zaremba-Niedzwiedzka K."/>
            <person name="Martijn J."/>
            <person name="Lind A.E."/>
            <person name="van Eijk R."/>
            <person name="Schleper C."/>
            <person name="Guy L."/>
            <person name="Ettema T.J."/>
        </authorList>
    </citation>
    <scope>NUCLEOTIDE SEQUENCE</scope>
</reference>
<protein>
    <submittedName>
        <fullName evidence="1">Uncharacterized protein</fullName>
    </submittedName>
</protein>
<proteinExistence type="predicted"/>
<name>A0A0F9UVM4_9ZZZZ</name>
<sequence length="98" mass="11606">MAEKERFSVSIRYVNRDESFVSSMYAFITLYQKSDPAYVKNKLVGMLAYDMIYGQGEELQAMREEGLKDPEEMNKIVTEYVTKNKFVQKAYAEWRSEY</sequence>
<dbReference type="AlphaFoldDB" id="A0A0F9UVM4"/>
<organism evidence="1">
    <name type="scientific">marine sediment metagenome</name>
    <dbReference type="NCBI Taxonomy" id="412755"/>
    <lineage>
        <taxon>unclassified sequences</taxon>
        <taxon>metagenomes</taxon>
        <taxon>ecological metagenomes</taxon>
    </lineage>
</organism>
<evidence type="ECO:0000313" key="1">
    <source>
        <dbReference type="EMBL" id="KKN95759.1"/>
    </source>
</evidence>
<gene>
    <name evidence="1" type="ORF">LCGC14_0176280</name>
</gene>